<reference evidence="9 10" key="1">
    <citation type="journal article" date="2019" name="Int. J. Syst. Evol. Microbiol.">
        <title>The Global Catalogue of Microorganisms (GCM) 10K type strain sequencing project: providing services to taxonomists for standard genome sequencing and annotation.</title>
        <authorList>
            <consortium name="The Broad Institute Genomics Platform"/>
            <consortium name="The Broad Institute Genome Sequencing Center for Infectious Disease"/>
            <person name="Wu L."/>
            <person name="Ma J."/>
        </authorList>
    </citation>
    <scope>NUCLEOTIDE SEQUENCE [LARGE SCALE GENOMIC DNA]</scope>
    <source>
        <strain evidence="9 10">JCM 12398</strain>
    </source>
</reference>
<dbReference type="CDD" id="cd06354">
    <property type="entry name" value="PBP1_PrnA-like"/>
    <property type="match status" value="1"/>
</dbReference>
<evidence type="ECO:0000256" key="6">
    <source>
        <dbReference type="ARBA" id="ARBA00023288"/>
    </source>
</evidence>
<evidence type="ECO:0000256" key="1">
    <source>
        <dbReference type="ARBA" id="ARBA00004193"/>
    </source>
</evidence>
<evidence type="ECO:0000256" key="7">
    <source>
        <dbReference type="SAM" id="SignalP"/>
    </source>
</evidence>
<dbReference type="Pfam" id="PF02608">
    <property type="entry name" value="Bmp"/>
    <property type="match status" value="1"/>
</dbReference>
<feature type="chain" id="PRO_5047080620" evidence="7">
    <location>
        <begin position="29"/>
        <end position="369"/>
    </location>
</feature>
<feature type="domain" description="ABC transporter substrate-binding protein PnrA-like" evidence="8">
    <location>
        <begin position="51"/>
        <end position="361"/>
    </location>
</feature>
<gene>
    <name evidence="9" type="ORF">GCM10009640_23820</name>
</gene>
<sequence>MRKFTRSAARGGAIALGAALLLAGCAAAPEAPSGSEPAASEAPTTDIQPCIVSDEGGFDDRSFNQLGAEGLRAAAEGLGVEPIEVESSSPADYAPNLDSVIAEGCNMVVSVGFSLAEATGAAATANPDINFAIIDDSSIEADNVQPIVYDTAQAAFLAGYAAASYSESGIIATWGGLPIPPVTIFMDGFHAGAMYYNEQNSADVQVLGWDPASPNTGSFTGGFAAGVEAKAMAETFIGQGADVLLPVGGPIFLSAAEAIRDQGDDSGIVMIGVDADLYETSPDNADLFLTSILKGMSTGVQTVVEQAAAGEFSSTPYVGTLENDGVGLAPFHDFEGSVDPELQTQLDEIREAIIAGEITVESAASPSVE</sequence>
<name>A0ABN1Z041_9MICO</name>
<evidence type="ECO:0000256" key="3">
    <source>
        <dbReference type="ARBA" id="ARBA00022475"/>
    </source>
</evidence>
<dbReference type="InterPro" id="IPR003760">
    <property type="entry name" value="PnrA-like"/>
</dbReference>
<dbReference type="EMBL" id="BAAAKK010000005">
    <property type="protein sequence ID" value="GAA1425388.1"/>
    <property type="molecule type" value="Genomic_DNA"/>
</dbReference>
<evidence type="ECO:0000256" key="4">
    <source>
        <dbReference type="ARBA" id="ARBA00022729"/>
    </source>
</evidence>
<comment type="subcellular location">
    <subcellularLocation>
        <location evidence="1">Cell membrane</location>
        <topology evidence="1">Lipid-anchor</topology>
    </subcellularLocation>
</comment>
<dbReference type="PROSITE" id="PS51257">
    <property type="entry name" value="PROKAR_LIPOPROTEIN"/>
    <property type="match status" value="1"/>
</dbReference>
<protein>
    <submittedName>
        <fullName evidence="9">BMP family ABC transporter substrate-binding protein</fullName>
    </submittedName>
</protein>
<evidence type="ECO:0000313" key="9">
    <source>
        <dbReference type="EMBL" id="GAA1425388.1"/>
    </source>
</evidence>
<keyword evidence="5" id="KW-0472">Membrane</keyword>
<evidence type="ECO:0000256" key="5">
    <source>
        <dbReference type="ARBA" id="ARBA00023136"/>
    </source>
</evidence>
<organism evidence="9 10">
    <name type="scientific">Agrococcus citreus</name>
    <dbReference type="NCBI Taxonomy" id="84643"/>
    <lineage>
        <taxon>Bacteria</taxon>
        <taxon>Bacillati</taxon>
        <taxon>Actinomycetota</taxon>
        <taxon>Actinomycetes</taxon>
        <taxon>Micrococcales</taxon>
        <taxon>Microbacteriaceae</taxon>
        <taxon>Agrococcus</taxon>
    </lineage>
</organism>
<dbReference type="PANTHER" id="PTHR34296:SF2">
    <property type="entry name" value="ABC TRANSPORTER GUANOSINE-BINDING PROTEIN NUPN"/>
    <property type="match status" value="1"/>
</dbReference>
<keyword evidence="6" id="KW-0449">Lipoprotein</keyword>
<feature type="signal peptide" evidence="7">
    <location>
        <begin position="1"/>
        <end position="28"/>
    </location>
</feature>
<comment type="caution">
    <text evidence="9">The sequence shown here is derived from an EMBL/GenBank/DDBJ whole genome shotgun (WGS) entry which is preliminary data.</text>
</comment>
<evidence type="ECO:0000313" key="10">
    <source>
        <dbReference type="Proteomes" id="UP001501266"/>
    </source>
</evidence>
<proteinExistence type="inferred from homology"/>
<dbReference type="Gene3D" id="3.40.50.2300">
    <property type="match status" value="2"/>
</dbReference>
<dbReference type="InterPro" id="IPR050957">
    <property type="entry name" value="BMP_lipoprotein"/>
</dbReference>
<evidence type="ECO:0000259" key="8">
    <source>
        <dbReference type="Pfam" id="PF02608"/>
    </source>
</evidence>
<keyword evidence="4 7" id="KW-0732">Signal</keyword>
<accession>A0ABN1Z041</accession>
<evidence type="ECO:0000256" key="2">
    <source>
        <dbReference type="ARBA" id="ARBA00008610"/>
    </source>
</evidence>
<dbReference type="PANTHER" id="PTHR34296">
    <property type="entry name" value="TRANSCRIPTIONAL ACTIVATOR PROTEIN MED"/>
    <property type="match status" value="1"/>
</dbReference>
<dbReference type="Proteomes" id="UP001501266">
    <property type="component" value="Unassembled WGS sequence"/>
</dbReference>
<keyword evidence="3" id="KW-1003">Cell membrane</keyword>
<dbReference type="SUPFAM" id="SSF53822">
    <property type="entry name" value="Periplasmic binding protein-like I"/>
    <property type="match status" value="1"/>
</dbReference>
<keyword evidence="10" id="KW-1185">Reference proteome</keyword>
<dbReference type="RefSeq" id="WP_343920680.1">
    <property type="nucleotide sequence ID" value="NZ_BAAAKK010000005.1"/>
</dbReference>
<dbReference type="InterPro" id="IPR028082">
    <property type="entry name" value="Peripla_BP_I"/>
</dbReference>
<comment type="similarity">
    <text evidence="2">Belongs to the BMP lipoprotein family.</text>
</comment>